<dbReference type="SMART" id="SM00382">
    <property type="entry name" value="AAA"/>
    <property type="match status" value="1"/>
</dbReference>
<evidence type="ECO:0000256" key="1">
    <source>
        <dbReference type="ARBA" id="ARBA00005417"/>
    </source>
</evidence>
<comment type="subunit">
    <text evidence="6">The complex is probably composed of two ATP-binding proteins (TmoW), two transmembrane proteins (TmoV) and a solute-binding protein (TmoX).</text>
</comment>
<evidence type="ECO:0000256" key="6">
    <source>
        <dbReference type="ARBA" id="ARBA00061968"/>
    </source>
</evidence>
<dbReference type="InterPro" id="IPR027417">
    <property type="entry name" value="P-loop_NTPase"/>
</dbReference>
<protein>
    <recommendedName>
        <fullName evidence="8">Trimethylamine N-oxide transport system ATP-binding protein TmoW</fullName>
        <ecNumber evidence="7">7.6.2.9</ecNumber>
    </recommendedName>
</protein>
<evidence type="ECO:0000256" key="4">
    <source>
        <dbReference type="ARBA" id="ARBA00022840"/>
    </source>
</evidence>
<evidence type="ECO:0000256" key="7">
    <source>
        <dbReference type="ARBA" id="ARBA00066388"/>
    </source>
</evidence>
<dbReference type="PANTHER" id="PTHR43869">
    <property type="entry name" value="GLYCINE BETAINE/PROLINE BETAINE TRANSPORT SYSTEM ATP-BINDING PROTEIN PROV"/>
    <property type="match status" value="1"/>
</dbReference>
<dbReference type="GO" id="GO:0005524">
    <property type="term" value="F:ATP binding"/>
    <property type="evidence" value="ECO:0007669"/>
    <property type="project" value="UniProtKB-KW"/>
</dbReference>
<evidence type="ECO:0000256" key="2">
    <source>
        <dbReference type="ARBA" id="ARBA00022448"/>
    </source>
</evidence>
<proteinExistence type="inferred from homology"/>
<dbReference type="NCBIfam" id="TIGR03415">
    <property type="entry name" value="ABC_choXWV_ATP"/>
    <property type="match status" value="1"/>
</dbReference>
<dbReference type="InterPro" id="IPR003439">
    <property type="entry name" value="ABC_transporter-like_ATP-bd"/>
</dbReference>
<dbReference type="Gene3D" id="3.40.50.300">
    <property type="entry name" value="P-loop containing nucleotide triphosphate hydrolases"/>
    <property type="match status" value="1"/>
</dbReference>
<dbReference type="FunFam" id="3.40.50.300:FF:000201">
    <property type="entry name" value="Glycine betaine/L-proline ABC transporter ATP-binding protein"/>
    <property type="match status" value="1"/>
</dbReference>
<dbReference type="InterPro" id="IPR022473">
    <property type="entry name" value="ABC_trnsptr_Choline_ATP-bd"/>
</dbReference>
<dbReference type="PROSITE" id="PS50893">
    <property type="entry name" value="ABC_TRANSPORTER_2"/>
    <property type="match status" value="1"/>
</dbReference>
<evidence type="ECO:0000259" key="9">
    <source>
        <dbReference type="PROSITE" id="PS50893"/>
    </source>
</evidence>
<dbReference type="GO" id="GO:0015418">
    <property type="term" value="F:ABC-type quaternary ammonium compound transporting activity"/>
    <property type="evidence" value="ECO:0007669"/>
    <property type="project" value="UniProtKB-EC"/>
</dbReference>
<dbReference type="GO" id="GO:0016887">
    <property type="term" value="F:ATP hydrolysis activity"/>
    <property type="evidence" value="ECO:0007669"/>
    <property type="project" value="InterPro"/>
</dbReference>
<dbReference type="PANTHER" id="PTHR43869:SF1">
    <property type="entry name" value="GLYCINE BETAINE_PROLINE BETAINE TRANSPORT SYSTEM ATP-BINDING PROTEIN PROV"/>
    <property type="match status" value="1"/>
</dbReference>
<dbReference type="InterPro" id="IPR017871">
    <property type="entry name" value="ABC_transporter-like_CS"/>
</dbReference>
<dbReference type="Pfam" id="PF00005">
    <property type="entry name" value="ABC_tran"/>
    <property type="match status" value="1"/>
</dbReference>
<reference evidence="10 11" key="1">
    <citation type="submission" date="2019-12" db="EMBL/GenBank/DDBJ databases">
        <title>Snethiella sp. nov. sp. isolated from sea sand.</title>
        <authorList>
            <person name="Kim J."/>
            <person name="Jeong S.E."/>
            <person name="Jung H.S."/>
            <person name="Jeon C.O."/>
        </authorList>
    </citation>
    <scope>NUCLEOTIDE SEQUENCE [LARGE SCALE GENOMIC DNA]</scope>
    <source>
        <strain evidence="10 11">DP05</strain>
    </source>
</reference>
<keyword evidence="3" id="KW-0547">Nucleotide-binding</keyword>
<dbReference type="PROSITE" id="PS00211">
    <property type="entry name" value="ABC_TRANSPORTER_1"/>
    <property type="match status" value="1"/>
</dbReference>
<feature type="domain" description="ABC transporter" evidence="9">
    <location>
        <begin position="28"/>
        <end position="268"/>
    </location>
</feature>
<dbReference type="RefSeq" id="WP_161315909.1">
    <property type="nucleotide sequence ID" value="NZ_WTUW01000002.1"/>
</dbReference>
<dbReference type="SUPFAM" id="SSF52540">
    <property type="entry name" value="P-loop containing nucleoside triphosphate hydrolases"/>
    <property type="match status" value="1"/>
</dbReference>
<evidence type="ECO:0000256" key="3">
    <source>
        <dbReference type="ARBA" id="ARBA00022741"/>
    </source>
</evidence>
<organism evidence="10 11">
    <name type="scientific">Sneathiella litorea</name>
    <dbReference type="NCBI Taxonomy" id="2606216"/>
    <lineage>
        <taxon>Bacteria</taxon>
        <taxon>Pseudomonadati</taxon>
        <taxon>Pseudomonadota</taxon>
        <taxon>Alphaproteobacteria</taxon>
        <taxon>Sneathiellales</taxon>
        <taxon>Sneathiellaceae</taxon>
        <taxon>Sneathiella</taxon>
    </lineage>
</organism>
<dbReference type="InterPro" id="IPR003593">
    <property type="entry name" value="AAA+_ATPase"/>
</dbReference>
<accession>A0A6L8WAA8</accession>
<evidence type="ECO:0000256" key="5">
    <source>
        <dbReference type="ARBA" id="ARBA00051811"/>
    </source>
</evidence>
<dbReference type="AlphaFoldDB" id="A0A6L8WAA8"/>
<dbReference type="EC" id="7.6.2.9" evidence="7"/>
<gene>
    <name evidence="10" type="primary">choV</name>
    <name evidence="10" type="ORF">GQE98_12235</name>
</gene>
<name>A0A6L8WAA8_9PROT</name>
<keyword evidence="4 10" id="KW-0067">ATP-binding</keyword>
<dbReference type="EMBL" id="WTUW01000002">
    <property type="protein sequence ID" value="MZR31403.1"/>
    <property type="molecule type" value="Genomic_DNA"/>
</dbReference>
<evidence type="ECO:0000313" key="10">
    <source>
        <dbReference type="EMBL" id="MZR31403.1"/>
    </source>
</evidence>
<dbReference type="InterPro" id="IPR051921">
    <property type="entry name" value="ABC_osmolyte_uptake_ATP-bind"/>
</dbReference>
<dbReference type="Proteomes" id="UP000476030">
    <property type="component" value="Unassembled WGS sequence"/>
</dbReference>
<dbReference type="GO" id="GO:0055052">
    <property type="term" value="C:ATP-binding cassette (ABC) transporter complex, substrate-binding subunit-containing"/>
    <property type="evidence" value="ECO:0007669"/>
    <property type="project" value="InterPro"/>
</dbReference>
<keyword evidence="11" id="KW-1185">Reference proteome</keyword>
<keyword evidence="2" id="KW-0813">Transport</keyword>
<comment type="caution">
    <text evidence="10">The sequence shown here is derived from an EMBL/GenBank/DDBJ whole genome shotgun (WGS) entry which is preliminary data.</text>
</comment>
<comment type="similarity">
    <text evidence="1">Belongs to the ABC transporter superfamily.</text>
</comment>
<sequence length="393" mass="43497">MAVVEFRDVDIIFGGTPAPALALLDQGADREKILAETGNVLGVAGASLSVEAGEICVLMGLSGSGKSTLLRAVNGLNKVTRGKVLVEHEGNQINLPECDAVTLRHLRMHRISMVFQQFALLPWRTVSENVGFGLELRGVGKRERNRIVEEKLELVQLDQWKDKFVHELSGGMQQRVGLARAFATDADILLMDEPFSALDPLIRNRLQDELLELQERMHKTIIFVSHDLDEALKIGNKIAIMDQARIVQYDEAEEIVRNPANKYVADFVGHMNPLNVLKGRTLMTLTENIPRNDGELLLDRAGYCRLKIDEVSTILSGTSNGQPSEIISYTGPESIAGIEYNQFVTAPADIMLRDVIEIRRRSGSPVLFVVDGKLIGMIGDDEIFEGFLNLQGN</sequence>
<dbReference type="GO" id="GO:0015220">
    <property type="term" value="F:choline transmembrane transporter activity"/>
    <property type="evidence" value="ECO:0007669"/>
    <property type="project" value="InterPro"/>
</dbReference>
<comment type="catalytic activity">
    <reaction evidence="5">
        <text>a quaternary ammonium(out) + ATP + H2O = a quaternary ammonium(in) + ADP + phosphate + H(+)</text>
        <dbReference type="Rhea" id="RHEA:11036"/>
        <dbReference type="ChEBI" id="CHEBI:15377"/>
        <dbReference type="ChEBI" id="CHEBI:15378"/>
        <dbReference type="ChEBI" id="CHEBI:30616"/>
        <dbReference type="ChEBI" id="CHEBI:35267"/>
        <dbReference type="ChEBI" id="CHEBI:43474"/>
        <dbReference type="ChEBI" id="CHEBI:456216"/>
        <dbReference type="EC" id="7.6.2.9"/>
    </reaction>
    <physiologicalReaction direction="left-to-right" evidence="5">
        <dbReference type="Rhea" id="RHEA:11037"/>
    </physiologicalReaction>
</comment>
<dbReference type="GO" id="GO:0006970">
    <property type="term" value="P:response to osmotic stress"/>
    <property type="evidence" value="ECO:0007669"/>
    <property type="project" value="UniProtKB-ARBA"/>
</dbReference>
<evidence type="ECO:0000256" key="8">
    <source>
        <dbReference type="ARBA" id="ARBA00068787"/>
    </source>
</evidence>
<evidence type="ECO:0000313" key="11">
    <source>
        <dbReference type="Proteomes" id="UP000476030"/>
    </source>
</evidence>